<dbReference type="EMBL" id="JAWNFV010000004">
    <property type="protein sequence ID" value="MDY5140223.1"/>
    <property type="molecule type" value="Genomic_DNA"/>
</dbReference>
<keyword evidence="8" id="KW-0472">Membrane</keyword>
<dbReference type="Gene3D" id="3.40.50.300">
    <property type="entry name" value="P-loop containing nucleotide triphosphate hydrolases"/>
    <property type="match status" value="1"/>
</dbReference>
<organism evidence="10 13">
    <name type="scientific">Actinotignum timonense</name>
    <dbReference type="NCBI Taxonomy" id="1870995"/>
    <lineage>
        <taxon>Bacteria</taxon>
        <taxon>Bacillati</taxon>
        <taxon>Actinomycetota</taxon>
        <taxon>Actinomycetes</taxon>
        <taxon>Actinomycetales</taxon>
        <taxon>Actinomycetaceae</taxon>
        <taxon>Actinotignum</taxon>
    </lineage>
</organism>
<keyword evidence="3" id="KW-0813">Transport</keyword>
<evidence type="ECO:0000256" key="3">
    <source>
        <dbReference type="ARBA" id="ARBA00022448"/>
    </source>
</evidence>
<comment type="subcellular location">
    <subcellularLocation>
        <location evidence="1">Cell membrane</location>
        <topology evidence="1">Peripheral membrane protein</topology>
    </subcellularLocation>
</comment>
<dbReference type="PROSITE" id="PS50893">
    <property type="entry name" value="ABC_TRANSPORTER_2"/>
    <property type="match status" value="1"/>
</dbReference>
<dbReference type="InterPro" id="IPR003439">
    <property type="entry name" value="ABC_transporter-like_ATP-bd"/>
</dbReference>
<dbReference type="SUPFAM" id="SSF52540">
    <property type="entry name" value="P-loop containing nucleoside triphosphate hydrolases"/>
    <property type="match status" value="1"/>
</dbReference>
<dbReference type="GO" id="GO:0005524">
    <property type="term" value="F:ATP binding"/>
    <property type="evidence" value="ECO:0007669"/>
    <property type="project" value="UniProtKB-KW"/>
</dbReference>
<evidence type="ECO:0000256" key="8">
    <source>
        <dbReference type="ARBA" id="ARBA00023136"/>
    </source>
</evidence>
<dbReference type="GO" id="GO:0015424">
    <property type="term" value="F:ABC-type amino acid transporter activity"/>
    <property type="evidence" value="ECO:0007669"/>
    <property type="project" value="InterPro"/>
</dbReference>
<evidence type="ECO:0000259" key="9">
    <source>
        <dbReference type="PROSITE" id="PS50893"/>
    </source>
</evidence>
<dbReference type="Proteomes" id="UP001288320">
    <property type="component" value="Unassembled WGS sequence"/>
</dbReference>
<dbReference type="InterPro" id="IPR017871">
    <property type="entry name" value="ABC_transporter-like_CS"/>
</dbReference>
<evidence type="ECO:0000256" key="7">
    <source>
        <dbReference type="ARBA" id="ARBA00022970"/>
    </source>
</evidence>
<evidence type="ECO:0000313" key="12">
    <source>
        <dbReference type="Proteomes" id="UP001284901"/>
    </source>
</evidence>
<evidence type="ECO:0000256" key="2">
    <source>
        <dbReference type="ARBA" id="ARBA00005417"/>
    </source>
</evidence>
<dbReference type="InterPro" id="IPR050086">
    <property type="entry name" value="MetN_ABC_transporter-like"/>
</dbReference>
<dbReference type="InterPro" id="IPR027417">
    <property type="entry name" value="P-loop_NTPase"/>
</dbReference>
<dbReference type="RefSeq" id="WP_087070314.1">
    <property type="nucleotide sequence ID" value="NZ_CAUPFC010000005.1"/>
</dbReference>
<sequence>MIEIKDLAKTFGTDIHALAGVTASFSPGKTTVIVGPSGSGKSTLLRTLNLLEIPNSGSIRVEDFSLTFPAQVTRADKEKIRSHSAMVFQGFHLFPHLTVRENVELAPRLHGKDQKAARADSELLLERVGLSAKTDAYPAELSGGQAQRAAIARALAMRPKYLLCDEPTSALDPELAAEVSKVLSELARQGQGLIVVSHDMNFTRRVADQVVFLDAGHIQYEGAPEDFFTSANERIVKFLSVYDPSENL</sequence>
<evidence type="ECO:0000256" key="4">
    <source>
        <dbReference type="ARBA" id="ARBA00022475"/>
    </source>
</evidence>
<dbReference type="SMART" id="SM00382">
    <property type="entry name" value="AAA"/>
    <property type="match status" value="1"/>
</dbReference>
<name>A0AAW9HB47_9ACTO</name>
<dbReference type="PANTHER" id="PTHR43166">
    <property type="entry name" value="AMINO ACID IMPORT ATP-BINDING PROTEIN"/>
    <property type="match status" value="1"/>
</dbReference>
<dbReference type="InterPro" id="IPR003593">
    <property type="entry name" value="AAA+_ATPase"/>
</dbReference>
<dbReference type="GO" id="GO:0005886">
    <property type="term" value="C:plasma membrane"/>
    <property type="evidence" value="ECO:0007669"/>
    <property type="project" value="UniProtKB-SubCell"/>
</dbReference>
<keyword evidence="5" id="KW-0547">Nucleotide-binding</keyword>
<dbReference type="PROSITE" id="PS00211">
    <property type="entry name" value="ABC_TRANSPORTER_1"/>
    <property type="match status" value="1"/>
</dbReference>
<gene>
    <name evidence="10" type="ORF">R6G74_02670</name>
    <name evidence="11" type="ORF">R6P33_07760</name>
</gene>
<proteinExistence type="inferred from homology"/>
<dbReference type="InterPro" id="IPR030679">
    <property type="entry name" value="ABC_ATPase_HisP-typ"/>
</dbReference>
<dbReference type="GO" id="GO:0016887">
    <property type="term" value="F:ATP hydrolysis activity"/>
    <property type="evidence" value="ECO:0007669"/>
    <property type="project" value="InterPro"/>
</dbReference>
<evidence type="ECO:0000256" key="5">
    <source>
        <dbReference type="ARBA" id="ARBA00022741"/>
    </source>
</evidence>
<evidence type="ECO:0000313" key="11">
    <source>
        <dbReference type="EMBL" id="MDY5146907.1"/>
    </source>
</evidence>
<comment type="similarity">
    <text evidence="2">Belongs to the ABC transporter superfamily.</text>
</comment>
<keyword evidence="4" id="KW-1003">Cell membrane</keyword>
<evidence type="ECO:0000313" key="10">
    <source>
        <dbReference type="EMBL" id="MDY5140223.1"/>
    </source>
</evidence>
<evidence type="ECO:0000313" key="13">
    <source>
        <dbReference type="Proteomes" id="UP001288320"/>
    </source>
</evidence>
<keyword evidence="6 10" id="KW-0067">ATP-binding</keyword>
<comment type="caution">
    <text evidence="10">The sequence shown here is derived from an EMBL/GenBank/DDBJ whole genome shotgun (WGS) entry which is preliminary data.</text>
</comment>
<dbReference type="EMBL" id="JAWNFY010000022">
    <property type="protein sequence ID" value="MDY5146907.1"/>
    <property type="molecule type" value="Genomic_DNA"/>
</dbReference>
<keyword evidence="12" id="KW-1185">Reference proteome</keyword>
<dbReference type="Pfam" id="PF00005">
    <property type="entry name" value="ABC_tran"/>
    <property type="match status" value="1"/>
</dbReference>
<accession>A0AAW9HB47</accession>
<dbReference type="PANTHER" id="PTHR43166:SF9">
    <property type="entry name" value="GLUTAMATE_ASPARTATE IMPORT ATP-BINDING PROTEIN GLTL"/>
    <property type="match status" value="1"/>
</dbReference>
<protein>
    <submittedName>
        <fullName evidence="10">Amino acid ABC transporter ATP-binding protein</fullName>
    </submittedName>
</protein>
<keyword evidence="7" id="KW-0029">Amino-acid transport</keyword>
<dbReference type="AlphaFoldDB" id="A0AAW9HB47"/>
<evidence type="ECO:0000256" key="1">
    <source>
        <dbReference type="ARBA" id="ARBA00004202"/>
    </source>
</evidence>
<reference evidence="10 12" key="1">
    <citation type="submission" date="2023-10" db="EMBL/GenBank/DDBJ databases">
        <title>Whole Genome based description of the genera Actinobaculum and Actinotignum reveals a complex phylogenetic relationship within the species included in the genus Actinotignum.</title>
        <authorList>
            <person name="Jensen C.S."/>
            <person name="Dargis R."/>
            <person name="Kemp M."/>
            <person name="Christensen J.J."/>
        </authorList>
    </citation>
    <scope>NUCLEOTIDE SEQUENCE</scope>
    <source>
        <strain evidence="11 12">SLA_B089</strain>
        <strain evidence="10">SLA_B245</strain>
    </source>
</reference>
<dbReference type="Proteomes" id="UP001284901">
    <property type="component" value="Unassembled WGS sequence"/>
</dbReference>
<dbReference type="PIRSF" id="PIRSF039085">
    <property type="entry name" value="ABC_ATPase_HisP"/>
    <property type="match status" value="1"/>
</dbReference>
<feature type="domain" description="ABC transporter" evidence="9">
    <location>
        <begin position="2"/>
        <end position="240"/>
    </location>
</feature>
<dbReference type="GeneID" id="92812913"/>
<evidence type="ECO:0000256" key="6">
    <source>
        <dbReference type="ARBA" id="ARBA00022840"/>
    </source>
</evidence>